<proteinExistence type="predicted"/>
<evidence type="ECO:0000313" key="2">
    <source>
        <dbReference type="EMBL" id="CAG8520050.1"/>
    </source>
</evidence>
<organism evidence="2 3">
    <name type="scientific">Gigaspora margarita</name>
    <dbReference type="NCBI Taxonomy" id="4874"/>
    <lineage>
        <taxon>Eukaryota</taxon>
        <taxon>Fungi</taxon>
        <taxon>Fungi incertae sedis</taxon>
        <taxon>Mucoromycota</taxon>
        <taxon>Glomeromycotina</taxon>
        <taxon>Glomeromycetes</taxon>
        <taxon>Diversisporales</taxon>
        <taxon>Gigasporaceae</taxon>
        <taxon>Gigaspora</taxon>
    </lineage>
</organism>
<sequence length="384" mass="45247">MANPESIEGNNSSSESNVNHNDHVIVEKETLQALLSLIDTNKKPEERRDQQTFVSLREEKWPFYFSAHRHERQKPITALLYKHKKDTTNSNNLEAVHKDEKEEGQEEVPIEEIKYEAPLIDEVKDNYKKAESQNPKEVIKEKLVIKETKGDCLLGPRYYNKSDYVDLLVGWDEEEEYWYQDIQDFPKEKDLITLIDINNKNTQTNFSPILDLLDFYYDDITINHEYHISLVPQNIKDKLEILLQDRQDNFVSNSKNLGRTKSAHFKESLTITQDIIEYEIGEEKERLYLSKISCLSDVQRMRDKLSYFLEDLRRFEFIPQALPEVKGETWKIQVQNLCQMITSSKVDTNTRLGHYYQLGTLLATQNWNDEAQSEIRESFPIENI</sequence>
<protein>
    <submittedName>
        <fullName evidence="2">42670_t:CDS:1</fullName>
    </submittedName>
</protein>
<feature type="region of interest" description="Disordered" evidence="1">
    <location>
        <begin position="1"/>
        <end position="24"/>
    </location>
</feature>
<gene>
    <name evidence="2" type="ORF">GMARGA_LOCUS3107</name>
</gene>
<dbReference type="Proteomes" id="UP000789901">
    <property type="component" value="Unassembled WGS sequence"/>
</dbReference>
<name>A0ABM8W451_GIGMA</name>
<dbReference type="EMBL" id="CAJVQB010001081">
    <property type="protein sequence ID" value="CAG8520050.1"/>
    <property type="molecule type" value="Genomic_DNA"/>
</dbReference>
<evidence type="ECO:0000313" key="3">
    <source>
        <dbReference type="Proteomes" id="UP000789901"/>
    </source>
</evidence>
<keyword evidence="3" id="KW-1185">Reference proteome</keyword>
<comment type="caution">
    <text evidence="2">The sequence shown here is derived from an EMBL/GenBank/DDBJ whole genome shotgun (WGS) entry which is preliminary data.</text>
</comment>
<accession>A0ABM8W451</accession>
<reference evidence="2 3" key="1">
    <citation type="submission" date="2021-06" db="EMBL/GenBank/DDBJ databases">
        <authorList>
            <person name="Kallberg Y."/>
            <person name="Tangrot J."/>
            <person name="Rosling A."/>
        </authorList>
    </citation>
    <scope>NUCLEOTIDE SEQUENCE [LARGE SCALE GENOMIC DNA]</scope>
    <source>
        <strain evidence="2 3">120-4 pot B 10/14</strain>
    </source>
</reference>
<evidence type="ECO:0000256" key="1">
    <source>
        <dbReference type="SAM" id="MobiDB-lite"/>
    </source>
</evidence>
<feature type="compositionally biased region" description="Low complexity" evidence="1">
    <location>
        <begin position="1"/>
        <end position="19"/>
    </location>
</feature>